<comment type="caution">
    <text evidence="1">The sequence shown here is derived from an EMBL/GenBank/DDBJ whole genome shotgun (WGS) entry which is preliminary data.</text>
</comment>
<proteinExistence type="predicted"/>
<organism evidence="1 2">
    <name type="scientific">Streptomyces muensis</name>
    <dbReference type="NCBI Taxonomy" id="1077944"/>
    <lineage>
        <taxon>Bacteria</taxon>
        <taxon>Bacillati</taxon>
        <taxon>Actinomycetota</taxon>
        <taxon>Actinomycetes</taxon>
        <taxon>Kitasatosporales</taxon>
        <taxon>Streptomycetaceae</taxon>
        <taxon>Streptomyces</taxon>
    </lineage>
</organism>
<dbReference type="EMBL" id="JAKEIP010000005">
    <property type="protein sequence ID" value="MCF1592461.1"/>
    <property type="molecule type" value="Genomic_DNA"/>
</dbReference>
<keyword evidence="2" id="KW-1185">Reference proteome</keyword>
<name>A0A9X1PW97_STRM4</name>
<dbReference type="RefSeq" id="WP_234760768.1">
    <property type="nucleotide sequence ID" value="NZ_JAKEIP010000005.1"/>
</dbReference>
<sequence length="181" mass="20120">MKPVGFLDVDGPLNPWRAKPEKRPAGYTTHRMKPPSLYARYPGKPRAYVKPLRVWLNPDHGPALLDLDVDLVWGTTWMAEARDFIAPVLGLPDLPYVDFGPDLLNDRADGLHWKVPALLAYAGERPFVWVDDEVSDRDRAYVAAHHPAPALLHWVDPRLGLRDDDFAAIAAFAAHCGASAA</sequence>
<accession>A0A9X1PW97</accession>
<protein>
    <recommendedName>
        <fullName evidence="3">Secreted protein</fullName>
    </recommendedName>
</protein>
<evidence type="ECO:0008006" key="3">
    <source>
        <dbReference type="Google" id="ProtNLM"/>
    </source>
</evidence>
<dbReference type="Pfam" id="PF18143">
    <property type="entry name" value="HAD_SAK_2"/>
    <property type="match status" value="1"/>
</dbReference>
<evidence type="ECO:0000313" key="2">
    <source>
        <dbReference type="Proteomes" id="UP001139384"/>
    </source>
</evidence>
<gene>
    <name evidence="1" type="ORF">L0P92_02600</name>
</gene>
<reference evidence="1" key="1">
    <citation type="submission" date="2022-01" db="EMBL/GenBank/DDBJ databases">
        <title>Draft Genome Sequences of Seven Type Strains of the Genus Streptomyces.</title>
        <authorList>
            <person name="Aziz S."/>
            <person name="Coretto E."/>
            <person name="Chronakova A."/>
            <person name="Sproer C."/>
            <person name="Huber K."/>
            <person name="Nouioui I."/>
            <person name="Gross H."/>
        </authorList>
    </citation>
    <scope>NUCLEOTIDE SEQUENCE</scope>
    <source>
        <strain evidence="1">DSM 103493</strain>
    </source>
</reference>
<evidence type="ECO:0000313" key="1">
    <source>
        <dbReference type="EMBL" id="MCF1592461.1"/>
    </source>
</evidence>
<dbReference type="Proteomes" id="UP001139384">
    <property type="component" value="Unassembled WGS sequence"/>
</dbReference>
<dbReference type="AlphaFoldDB" id="A0A9X1PW97"/>